<dbReference type="NCBIfam" id="TIGR02872">
    <property type="entry name" value="spore_ytvI"/>
    <property type="match status" value="1"/>
</dbReference>
<evidence type="ECO:0000256" key="4">
    <source>
        <dbReference type="ARBA" id="ARBA00022989"/>
    </source>
</evidence>
<feature type="transmembrane region" description="Helical" evidence="6">
    <location>
        <begin position="37"/>
        <end position="58"/>
    </location>
</feature>
<name>A0A8A0RQL5_9FIRM</name>
<proteinExistence type="inferred from homology"/>
<dbReference type="RefSeq" id="WP_206706842.1">
    <property type="nucleotide sequence ID" value="NZ_CP059066.1"/>
</dbReference>
<dbReference type="AlphaFoldDB" id="A0A8A0RQL5"/>
<feature type="transmembrane region" description="Helical" evidence="6">
    <location>
        <begin position="12"/>
        <end position="31"/>
    </location>
</feature>
<feature type="transmembrane region" description="Helical" evidence="6">
    <location>
        <begin position="161"/>
        <end position="182"/>
    </location>
</feature>
<comment type="subcellular location">
    <subcellularLocation>
        <location evidence="1">Membrane</location>
        <topology evidence="1">Multi-pass membrane protein</topology>
    </subcellularLocation>
</comment>
<reference evidence="7" key="1">
    <citation type="submission" date="2020-07" db="EMBL/GenBank/DDBJ databases">
        <title>Koleobacter methoxysyntrophicus gen. nov., sp. nov., a novel anaerobic bacterium isolated from deep subsurface oil field and proposal of Koleobacterales ord. nov. in the phylum Firmicutes.</title>
        <authorList>
            <person name="Sakamoto S."/>
            <person name="Tamaki H."/>
        </authorList>
    </citation>
    <scope>NUCLEOTIDE SEQUENCE</scope>
    <source>
        <strain evidence="7">NRmbB1</strain>
    </source>
</reference>
<evidence type="ECO:0000313" key="7">
    <source>
        <dbReference type="EMBL" id="QSQ09486.1"/>
    </source>
</evidence>
<dbReference type="GO" id="GO:0055085">
    <property type="term" value="P:transmembrane transport"/>
    <property type="evidence" value="ECO:0007669"/>
    <property type="project" value="TreeGrafter"/>
</dbReference>
<feature type="transmembrane region" description="Helical" evidence="6">
    <location>
        <begin position="70"/>
        <end position="94"/>
    </location>
</feature>
<protein>
    <submittedName>
        <fullName evidence="7">Sodium-lithium/proton antiporter</fullName>
    </submittedName>
</protein>
<feature type="transmembrane region" description="Helical" evidence="6">
    <location>
        <begin position="212"/>
        <end position="233"/>
    </location>
</feature>
<dbReference type="InterPro" id="IPR002549">
    <property type="entry name" value="AI-2E-like"/>
</dbReference>
<keyword evidence="3 6" id="KW-0812">Transmembrane</keyword>
<keyword evidence="5 6" id="KW-0472">Membrane</keyword>
<evidence type="ECO:0000256" key="3">
    <source>
        <dbReference type="ARBA" id="ARBA00022692"/>
    </source>
</evidence>
<feature type="transmembrane region" description="Helical" evidence="6">
    <location>
        <begin position="245"/>
        <end position="271"/>
    </location>
</feature>
<dbReference type="GO" id="GO:0016020">
    <property type="term" value="C:membrane"/>
    <property type="evidence" value="ECO:0007669"/>
    <property type="project" value="UniProtKB-SubCell"/>
</dbReference>
<evidence type="ECO:0000256" key="1">
    <source>
        <dbReference type="ARBA" id="ARBA00004141"/>
    </source>
</evidence>
<dbReference type="InterPro" id="IPR014227">
    <property type="entry name" value="YtvI-like"/>
</dbReference>
<comment type="similarity">
    <text evidence="2">Belongs to the autoinducer-2 exporter (AI-2E) (TC 2.A.86) family.</text>
</comment>
<dbReference type="Pfam" id="PF01594">
    <property type="entry name" value="AI-2E_transport"/>
    <property type="match status" value="1"/>
</dbReference>
<evidence type="ECO:0000256" key="6">
    <source>
        <dbReference type="SAM" id="Phobius"/>
    </source>
</evidence>
<dbReference type="PANTHER" id="PTHR21716:SF68">
    <property type="entry name" value="TRANSPORT PROTEIN YTVI-RELATED"/>
    <property type="match status" value="1"/>
</dbReference>
<feature type="transmembrane region" description="Helical" evidence="6">
    <location>
        <begin position="321"/>
        <end position="346"/>
    </location>
</feature>
<accession>A0A8A0RQL5</accession>
<evidence type="ECO:0000256" key="2">
    <source>
        <dbReference type="ARBA" id="ARBA00009773"/>
    </source>
</evidence>
<sequence>MDIYNNLKLNTPLLIKLGLVLLGFTIMYFFLSTLLVYTLPFIIAALIARIIDPIVYVFEKKARLPRGLAVIISLSLFGTVMGIIIMLLGSSIFVELTKLYYRIPDYSKIIYRQVEDALAVIEKTYRSLSPETEEFIKNVINTLLNSISNLLGAFVKMLLGIISRIPGLIIFLIVIFISSFFMSRDKDKIISFIYKQIPPALMEKAKILKGDLIFALIGYIKAQLILMIFSFIISAIGLKIIGIDYAVLIALIIGIVDALPILGTGTVFVPWIVISLLLANFRLAAYLTILYGIVIATRASLEPKVLSEQIGLYPLVTLMAMYIGLQALGIAGLILGPITVIIIKTLQKMDIIPRWKQ</sequence>
<organism evidence="7 8">
    <name type="scientific">Koleobacter methoxysyntrophicus</name>
    <dbReference type="NCBI Taxonomy" id="2751313"/>
    <lineage>
        <taxon>Bacteria</taxon>
        <taxon>Bacillati</taxon>
        <taxon>Bacillota</taxon>
        <taxon>Clostridia</taxon>
        <taxon>Koleobacterales</taxon>
        <taxon>Koleobacteraceae</taxon>
        <taxon>Koleobacter</taxon>
    </lineage>
</organism>
<dbReference type="EMBL" id="CP059066">
    <property type="protein sequence ID" value="QSQ09486.1"/>
    <property type="molecule type" value="Genomic_DNA"/>
</dbReference>
<keyword evidence="4 6" id="KW-1133">Transmembrane helix</keyword>
<evidence type="ECO:0000256" key="5">
    <source>
        <dbReference type="ARBA" id="ARBA00023136"/>
    </source>
</evidence>
<dbReference type="Proteomes" id="UP000662904">
    <property type="component" value="Chromosome"/>
</dbReference>
<keyword evidence="8" id="KW-1185">Reference proteome</keyword>
<dbReference type="KEGG" id="kme:H0A61_01857"/>
<dbReference type="PANTHER" id="PTHR21716">
    <property type="entry name" value="TRANSMEMBRANE PROTEIN"/>
    <property type="match status" value="1"/>
</dbReference>
<feature type="transmembrane region" description="Helical" evidence="6">
    <location>
        <begin position="283"/>
        <end position="301"/>
    </location>
</feature>
<evidence type="ECO:0000313" key="8">
    <source>
        <dbReference type="Proteomes" id="UP000662904"/>
    </source>
</evidence>
<gene>
    <name evidence="7" type="ORF">H0A61_01857</name>
</gene>